<dbReference type="PROSITE" id="PS51217">
    <property type="entry name" value="UVRD_HELICASE_CTER"/>
    <property type="match status" value="1"/>
</dbReference>
<evidence type="ECO:0000313" key="16">
    <source>
        <dbReference type="Proteomes" id="UP001153069"/>
    </source>
</evidence>
<keyword evidence="7" id="KW-0413">Isomerase</keyword>
<evidence type="ECO:0000256" key="4">
    <source>
        <dbReference type="ARBA" id="ARBA00022806"/>
    </source>
</evidence>
<dbReference type="GO" id="GO:0000725">
    <property type="term" value="P:recombinational repair"/>
    <property type="evidence" value="ECO:0007669"/>
    <property type="project" value="TreeGrafter"/>
</dbReference>
<dbReference type="Pfam" id="PF13361">
    <property type="entry name" value="UvrD_C"/>
    <property type="match status" value="1"/>
</dbReference>
<dbReference type="InterPro" id="IPR013986">
    <property type="entry name" value="DExx_box_DNA_helicase_dom_sf"/>
</dbReference>
<proteinExistence type="inferred from homology"/>
<dbReference type="InterPro" id="IPR014016">
    <property type="entry name" value="UvrD-like_ATP-bd"/>
</dbReference>
<keyword evidence="16" id="KW-1185">Reference proteome</keyword>
<comment type="catalytic activity">
    <reaction evidence="10">
        <text>ATP + H2O = ADP + phosphate + H(+)</text>
        <dbReference type="Rhea" id="RHEA:13065"/>
        <dbReference type="ChEBI" id="CHEBI:15377"/>
        <dbReference type="ChEBI" id="CHEBI:15378"/>
        <dbReference type="ChEBI" id="CHEBI:30616"/>
        <dbReference type="ChEBI" id="CHEBI:43474"/>
        <dbReference type="ChEBI" id="CHEBI:456216"/>
        <dbReference type="EC" id="5.6.2.4"/>
    </reaction>
</comment>
<dbReference type="Gene3D" id="1.10.486.10">
    <property type="entry name" value="PCRA, domain 4"/>
    <property type="match status" value="1"/>
</dbReference>
<feature type="binding site" evidence="11">
    <location>
        <begin position="298"/>
        <end position="305"/>
    </location>
    <ligand>
        <name>ATP</name>
        <dbReference type="ChEBI" id="CHEBI:30616"/>
    </ligand>
</feature>
<keyword evidence="3 11" id="KW-0378">Hydrolase</keyword>
<dbReference type="PANTHER" id="PTHR11070">
    <property type="entry name" value="UVRD / RECB / PCRA DNA HELICASE FAMILY MEMBER"/>
    <property type="match status" value="1"/>
</dbReference>
<accession>A0A9N8E6F0</accession>
<dbReference type="EMBL" id="CAICTM010000720">
    <property type="protein sequence ID" value="CAB9515526.1"/>
    <property type="molecule type" value="Genomic_DNA"/>
</dbReference>
<dbReference type="EC" id="5.6.2.4" evidence="9"/>
<evidence type="ECO:0000256" key="11">
    <source>
        <dbReference type="PROSITE-ProRule" id="PRU00560"/>
    </source>
</evidence>
<evidence type="ECO:0000259" key="14">
    <source>
        <dbReference type="PROSITE" id="PS51217"/>
    </source>
</evidence>
<feature type="compositionally biased region" description="Low complexity" evidence="12">
    <location>
        <begin position="41"/>
        <end position="50"/>
    </location>
</feature>
<reference evidence="15" key="1">
    <citation type="submission" date="2020-06" db="EMBL/GenBank/DDBJ databases">
        <authorList>
            <consortium name="Plant Systems Biology data submission"/>
        </authorList>
    </citation>
    <scope>NUCLEOTIDE SEQUENCE</scope>
    <source>
        <strain evidence="15">D6</strain>
    </source>
</reference>
<evidence type="ECO:0000256" key="7">
    <source>
        <dbReference type="ARBA" id="ARBA00023235"/>
    </source>
</evidence>
<feature type="domain" description="UvrD-like helicase ATP-binding" evidence="13">
    <location>
        <begin position="277"/>
        <end position="697"/>
    </location>
</feature>
<evidence type="ECO:0000256" key="2">
    <source>
        <dbReference type="ARBA" id="ARBA00022741"/>
    </source>
</evidence>
<keyword evidence="5 11" id="KW-0067">ATP-binding</keyword>
<keyword evidence="2 11" id="KW-0547">Nucleotide-binding</keyword>
<sequence>MVKRKAQKPEAGQGKINNFFQPKKPRKPEVVPDSPRIGEVSASSTKSSSAARRRLDFGGEDGDTHQLMQNARKEVQTLMPGGQALCTHDRATAKRPALALEEFGVSAGKPDGDRGVVSPEKPTIDRATFPTTPTTPTSKTGVSKKHSDNDSQRKVTPVKASKTQEQRQQSGIKAVTPTPSRRLKEPETKHKSTKPSAMSPRNLAPLFSQDAGTKKDKDKLNWEKHRRDLLEKFKDNKYLLEHHLGQLERERDMVSAAEPKLNEGGNATAESGTRSVQLTAEQLKIAEHPPHIPLSVRAGAGTGKTQTMVSRAVKLVTLHGLDPAKLLMLTFTKKAAGEMRERVKSEFSVVAQQEGNEKTFELPTVKTFHSLAYSWIRPFWKQCGLGSYPSLLVTKAQQKAFMKEVIHSHIKDSQLQRCYKFLGLPPAETRASWDTVIRIVKERFPEKYARARARGEADLSAKNGKKQGKSQQQQSASPGSNQQKPTAKQGSKNSANPSKRKQSAAQKQKAAELELLLQSKIQRHCYLELLLVSRNNAKSQVECDIERQWGGEHAETTYLKLVERARLGQHNLADYLPKDEAILRRYENMQVRTGKIDFDKMLELFGGLLRNHEWIANMFHNVFDYVIVDEYQDNSKVQSELLQQIVKKGGVTVVGDDDQCIYAFRGAWPGNFEAFSGYYASFGEVAEAKLEENYRSTGNILQAGGGFLEDLTKPTRKVLRPTRGSGEKVALWTCRTAESQARQIAESIRKRHDGNDKVQWGDTACLFRCFRMGPQAPLHYALQQQLGVLKIPYKIVGGQSLLAGEQSCDVLAYLTLTLTGTRERMNDDAFARVLNKPSRKIGNKAMDLIKAHQSAMTAKEAASKPFDVATTTVCLEEAGRALLRLPGGDQVLSKSQLDGLEKFFQLIGELRAAALSRKLPDLLHFIWERTGLHELHKNKEKKKADKKDASKGYESYKSNGNEEKDAASSKTATDKPVLTAQVKALLAVAEAHVRERVRREDRRSQSIGLKSLASLASECLMKNAAALKHDQLPQVVLPPLLLDELYMEGGIGLATVSSFLEDMALQMDDTEGGLDGKQDNRVTLCTIHRAKGLEWNDVYVPFFNEEYMPTSFQDFDSHYLPTRHQRGCHARVPGCVIPCSMNCKDYYTCKDEKERGITAEDLHMDEERRLAHVAATRAKNRLVFVSTYEDNNSRRCETSSFDSELPARIIDRRNVGYFGG</sequence>
<keyword evidence="6" id="KW-0238">DNA-binding</keyword>
<evidence type="ECO:0000256" key="6">
    <source>
        <dbReference type="ARBA" id="ARBA00023125"/>
    </source>
</evidence>
<dbReference type="Pfam" id="PF00580">
    <property type="entry name" value="UvrD-helicase"/>
    <property type="match status" value="1"/>
</dbReference>
<protein>
    <recommendedName>
        <fullName evidence="9">DNA 3'-5' helicase</fullName>
        <ecNumber evidence="9">5.6.2.4</ecNumber>
    </recommendedName>
</protein>
<evidence type="ECO:0000256" key="8">
    <source>
        <dbReference type="ARBA" id="ARBA00034617"/>
    </source>
</evidence>
<dbReference type="CDD" id="cd17932">
    <property type="entry name" value="DEXQc_UvrD"/>
    <property type="match status" value="1"/>
</dbReference>
<evidence type="ECO:0000256" key="5">
    <source>
        <dbReference type="ARBA" id="ARBA00022840"/>
    </source>
</evidence>
<dbReference type="GO" id="GO:0043138">
    <property type="term" value="F:3'-5' DNA helicase activity"/>
    <property type="evidence" value="ECO:0007669"/>
    <property type="project" value="UniProtKB-EC"/>
</dbReference>
<comment type="caution">
    <text evidence="15">The sequence shown here is derived from an EMBL/GenBank/DDBJ whole genome shotgun (WGS) entry which is preliminary data.</text>
</comment>
<comment type="similarity">
    <text evidence="1">Belongs to the helicase family. UvrD subfamily.</text>
</comment>
<evidence type="ECO:0000313" key="15">
    <source>
        <dbReference type="EMBL" id="CAB9515526.1"/>
    </source>
</evidence>
<dbReference type="PROSITE" id="PS51198">
    <property type="entry name" value="UVRD_HELICASE_ATP_BIND"/>
    <property type="match status" value="1"/>
</dbReference>
<organism evidence="15 16">
    <name type="scientific">Seminavis robusta</name>
    <dbReference type="NCBI Taxonomy" id="568900"/>
    <lineage>
        <taxon>Eukaryota</taxon>
        <taxon>Sar</taxon>
        <taxon>Stramenopiles</taxon>
        <taxon>Ochrophyta</taxon>
        <taxon>Bacillariophyta</taxon>
        <taxon>Bacillariophyceae</taxon>
        <taxon>Bacillariophycidae</taxon>
        <taxon>Naviculales</taxon>
        <taxon>Naviculaceae</taxon>
        <taxon>Seminavis</taxon>
    </lineage>
</organism>
<feature type="region of interest" description="Disordered" evidence="12">
    <location>
        <begin position="1"/>
        <end position="64"/>
    </location>
</feature>
<dbReference type="InterPro" id="IPR027417">
    <property type="entry name" value="P-loop_NTPase"/>
</dbReference>
<dbReference type="OrthoDB" id="45462at2759"/>
<dbReference type="GO" id="GO:0016787">
    <property type="term" value="F:hydrolase activity"/>
    <property type="evidence" value="ECO:0007669"/>
    <property type="project" value="UniProtKB-UniRule"/>
</dbReference>
<dbReference type="AlphaFoldDB" id="A0A9N8E6F0"/>
<feature type="compositionally biased region" description="Low complexity" evidence="12">
    <location>
        <begin position="128"/>
        <end position="137"/>
    </location>
</feature>
<evidence type="ECO:0000256" key="12">
    <source>
        <dbReference type="SAM" id="MobiDB-lite"/>
    </source>
</evidence>
<keyword evidence="4 11" id="KW-0347">Helicase</keyword>
<evidence type="ECO:0000256" key="9">
    <source>
        <dbReference type="ARBA" id="ARBA00034808"/>
    </source>
</evidence>
<dbReference type="InterPro" id="IPR000212">
    <property type="entry name" value="DNA_helicase_UvrD/REP"/>
</dbReference>
<dbReference type="GO" id="GO:0003677">
    <property type="term" value="F:DNA binding"/>
    <property type="evidence" value="ECO:0007669"/>
    <property type="project" value="UniProtKB-KW"/>
</dbReference>
<feature type="compositionally biased region" description="Basic and acidic residues" evidence="12">
    <location>
        <begin position="937"/>
        <end position="951"/>
    </location>
</feature>
<dbReference type="GO" id="GO:0005524">
    <property type="term" value="F:ATP binding"/>
    <property type="evidence" value="ECO:0007669"/>
    <property type="project" value="UniProtKB-UniRule"/>
</dbReference>
<feature type="region of interest" description="Disordered" evidence="12">
    <location>
        <begin position="451"/>
        <end position="507"/>
    </location>
</feature>
<feature type="compositionally biased region" description="Polar residues" evidence="12">
    <location>
        <begin position="161"/>
        <end position="171"/>
    </location>
</feature>
<evidence type="ECO:0000256" key="10">
    <source>
        <dbReference type="ARBA" id="ARBA00048988"/>
    </source>
</evidence>
<feature type="compositionally biased region" description="Polar residues" evidence="12">
    <location>
        <begin position="484"/>
        <end position="497"/>
    </location>
</feature>
<dbReference type="Gene3D" id="3.40.50.300">
    <property type="entry name" value="P-loop containing nucleotide triphosphate hydrolases"/>
    <property type="match status" value="4"/>
</dbReference>
<dbReference type="InterPro" id="IPR014017">
    <property type="entry name" value="DNA_helicase_UvrD-like_C"/>
</dbReference>
<evidence type="ECO:0000259" key="13">
    <source>
        <dbReference type="PROSITE" id="PS51198"/>
    </source>
</evidence>
<dbReference type="SUPFAM" id="SSF52540">
    <property type="entry name" value="P-loop containing nucleoside triphosphate hydrolases"/>
    <property type="match status" value="2"/>
</dbReference>
<feature type="domain" description="UvrD-like helicase C-terminal" evidence="14">
    <location>
        <begin position="698"/>
        <end position="1092"/>
    </location>
</feature>
<dbReference type="GO" id="GO:0005634">
    <property type="term" value="C:nucleus"/>
    <property type="evidence" value="ECO:0007669"/>
    <property type="project" value="TreeGrafter"/>
</dbReference>
<feature type="compositionally biased region" description="Low complexity" evidence="12">
    <location>
        <begin position="469"/>
        <end position="483"/>
    </location>
</feature>
<dbReference type="Proteomes" id="UP001153069">
    <property type="component" value="Unassembled WGS sequence"/>
</dbReference>
<comment type="catalytic activity">
    <reaction evidence="8">
        <text>Couples ATP hydrolysis with the unwinding of duplex DNA by translocating in the 3'-5' direction.</text>
        <dbReference type="EC" id="5.6.2.4"/>
    </reaction>
</comment>
<evidence type="ECO:0000256" key="1">
    <source>
        <dbReference type="ARBA" id="ARBA00009922"/>
    </source>
</evidence>
<dbReference type="Gene3D" id="1.10.10.160">
    <property type="match status" value="1"/>
</dbReference>
<gene>
    <name evidence="15" type="ORF">SEMRO_721_G192700.1</name>
</gene>
<evidence type="ECO:0000256" key="3">
    <source>
        <dbReference type="ARBA" id="ARBA00022801"/>
    </source>
</evidence>
<name>A0A9N8E6F0_9STRA</name>
<feature type="region of interest" description="Disordered" evidence="12">
    <location>
        <begin position="937"/>
        <end position="973"/>
    </location>
</feature>
<feature type="region of interest" description="Disordered" evidence="12">
    <location>
        <begin position="103"/>
        <end position="218"/>
    </location>
</feature>
<dbReference type="PANTHER" id="PTHR11070:SF2">
    <property type="entry name" value="ATP-DEPENDENT DNA HELICASE SRS2"/>
    <property type="match status" value="1"/>
</dbReference>